<feature type="compositionally biased region" description="Basic and acidic residues" evidence="1">
    <location>
        <begin position="375"/>
        <end position="387"/>
    </location>
</feature>
<keyword evidence="2" id="KW-1133">Transmembrane helix</keyword>
<dbReference type="Proteomes" id="UP000007014">
    <property type="component" value="Chromosome 8"/>
</dbReference>
<gene>
    <name evidence="3" type="ORF">CYME_CMH044C</name>
</gene>
<keyword evidence="2" id="KW-0472">Membrane</keyword>
<dbReference type="HOGENOM" id="CLU_608858_0_0_1"/>
<feature type="transmembrane region" description="Helical" evidence="2">
    <location>
        <begin position="418"/>
        <end position="442"/>
    </location>
</feature>
<protein>
    <recommendedName>
        <fullName evidence="5">Transmembrane protein</fullName>
    </recommendedName>
</protein>
<sequence>MRFFLSFCVFSQRTVKYPSNPYLQFTLPILLLGYTGRFVRPIVCLVPAESDSNSAYSAGAVAARRQNGVAVPQSASARGLIRGARGSASSVDATLLGSRARQVHPWRASSAMGSELETGHADRSTSRSDDGPTPTQGSFEPGEEPSELHRSRTEATTPPNRSRLRQILCEEPSTELVHSWIGPSDEVEQKGTPRSVPKTETKLLTRTAYSELRRNLKSERLNRRLFMKELDEAVTDFERTEIILRSQERELHQGLALLNHQASGSAEASAAPSPNRPSPEIVQGSSVLRRRRLTPARERSSGLDPGLAALRLDAADVEIEKLGAETKAIFLQTQQVSASLAQMAQVLGTLLNSMNDLNRREPLDETRSSQGHAPADVHETSTERRTESGAQTYPASFWKEPACSQQHVCQSKRTSMSALLKVGGALTVLSVPVYLLVLWLLFEEMTYWLV</sequence>
<dbReference type="OrthoDB" id="10577712at2759"/>
<dbReference type="GeneID" id="16993378"/>
<feature type="region of interest" description="Disordered" evidence="1">
    <location>
        <begin position="262"/>
        <end position="303"/>
    </location>
</feature>
<dbReference type="KEGG" id="cme:CYME_CMH044C"/>
<dbReference type="AlphaFoldDB" id="M1VGE7"/>
<evidence type="ECO:0000313" key="4">
    <source>
        <dbReference type="Proteomes" id="UP000007014"/>
    </source>
</evidence>
<reference evidence="3 4" key="2">
    <citation type="journal article" date="2007" name="BMC Biol.">
        <title>A 100%-complete sequence reveals unusually simple genomic features in the hot-spring red alga Cyanidioschyzon merolae.</title>
        <authorList>
            <person name="Nozaki H."/>
            <person name="Takano H."/>
            <person name="Misumi O."/>
            <person name="Terasawa K."/>
            <person name="Matsuzaki M."/>
            <person name="Maruyama S."/>
            <person name="Nishida K."/>
            <person name="Yagisawa F."/>
            <person name="Yoshida Y."/>
            <person name="Fujiwara T."/>
            <person name="Takio S."/>
            <person name="Tamura K."/>
            <person name="Chung S.J."/>
            <person name="Nakamura S."/>
            <person name="Kuroiwa H."/>
            <person name="Tanaka K."/>
            <person name="Sato N."/>
            <person name="Kuroiwa T."/>
        </authorList>
    </citation>
    <scope>NUCLEOTIDE SEQUENCE [LARGE SCALE GENOMIC DNA]</scope>
    <source>
        <strain evidence="3 4">10D</strain>
    </source>
</reference>
<evidence type="ECO:0000256" key="2">
    <source>
        <dbReference type="SAM" id="Phobius"/>
    </source>
</evidence>
<feature type="region of interest" description="Disordered" evidence="1">
    <location>
        <begin position="362"/>
        <end position="390"/>
    </location>
</feature>
<feature type="compositionally biased region" description="Basic and acidic residues" evidence="1">
    <location>
        <begin position="117"/>
        <end position="130"/>
    </location>
</feature>
<name>M1VGE7_CYAM1</name>
<feature type="region of interest" description="Disordered" evidence="1">
    <location>
        <begin position="102"/>
        <end position="165"/>
    </location>
</feature>
<evidence type="ECO:0008006" key="5">
    <source>
        <dbReference type="Google" id="ProtNLM"/>
    </source>
</evidence>
<evidence type="ECO:0000313" key="3">
    <source>
        <dbReference type="EMBL" id="BAM79743.1"/>
    </source>
</evidence>
<dbReference type="Gramene" id="CMH044CT">
    <property type="protein sequence ID" value="CMH044CT"/>
    <property type="gene ID" value="CMH044C"/>
</dbReference>
<organism evidence="3 4">
    <name type="scientific">Cyanidioschyzon merolae (strain NIES-3377 / 10D)</name>
    <name type="common">Unicellular red alga</name>
    <dbReference type="NCBI Taxonomy" id="280699"/>
    <lineage>
        <taxon>Eukaryota</taxon>
        <taxon>Rhodophyta</taxon>
        <taxon>Bangiophyceae</taxon>
        <taxon>Cyanidiales</taxon>
        <taxon>Cyanidiaceae</taxon>
        <taxon>Cyanidioschyzon</taxon>
    </lineage>
</organism>
<feature type="compositionally biased region" description="Low complexity" evidence="1">
    <location>
        <begin position="262"/>
        <end position="273"/>
    </location>
</feature>
<dbReference type="RefSeq" id="XP_005536029.1">
    <property type="nucleotide sequence ID" value="XM_005535972.1"/>
</dbReference>
<accession>M1VGE7</accession>
<proteinExistence type="predicted"/>
<reference evidence="3 4" key="1">
    <citation type="journal article" date="2004" name="Nature">
        <title>Genome sequence of the ultrasmall unicellular red alga Cyanidioschyzon merolae 10D.</title>
        <authorList>
            <person name="Matsuzaki M."/>
            <person name="Misumi O."/>
            <person name="Shin-i T."/>
            <person name="Maruyama S."/>
            <person name="Takahara M."/>
            <person name="Miyagishima S."/>
            <person name="Mori T."/>
            <person name="Nishida K."/>
            <person name="Yagisawa F."/>
            <person name="Nishida K."/>
            <person name="Yoshida Y."/>
            <person name="Nishimura Y."/>
            <person name="Nakao S."/>
            <person name="Kobayashi T."/>
            <person name="Momoyama Y."/>
            <person name="Higashiyama T."/>
            <person name="Minoda A."/>
            <person name="Sano M."/>
            <person name="Nomoto H."/>
            <person name="Oishi K."/>
            <person name="Hayashi H."/>
            <person name="Ohta F."/>
            <person name="Nishizaka S."/>
            <person name="Haga S."/>
            <person name="Miura S."/>
            <person name="Morishita T."/>
            <person name="Kabeya Y."/>
            <person name="Terasawa K."/>
            <person name="Suzuki Y."/>
            <person name="Ishii Y."/>
            <person name="Asakawa S."/>
            <person name="Takano H."/>
            <person name="Ohta N."/>
            <person name="Kuroiwa H."/>
            <person name="Tanaka K."/>
            <person name="Shimizu N."/>
            <person name="Sugano S."/>
            <person name="Sato N."/>
            <person name="Nozaki H."/>
            <person name="Ogasawara N."/>
            <person name="Kohara Y."/>
            <person name="Kuroiwa T."/>
        </authorList>
    </citation>
    <scope>NUCLEOTIDE SEQUENCE [LARGE SCALE GENOMIC DNA]</scope>
    <source>
        <strain evidence="3 4">10D</strain>
    </source>
</reference>
<keyword evidence="2" id="KW-0812">Transmembrane</keyword>
<evidence type="ECO:0000256" key="1">
    <source>
        <dbReference type="SAM" id="MobiDB-lite"/>
    </source>
</evidence>
<keyword evidence="4" id="KW-1185">Reference proteome</keyword>
<dbReference type="EMBL" id="AP006490">
    <property type="protein sequence ID" value="BAM79743.1"/>
    <property type="molecule type" value="Genomic_DNA"/>
</dbReference>